<evidence type="ECO:0000256" key="2">
    <source>
        <dbReference type="ARBA" id="ARBA00006448"/>
    </source>
</evidence>
<name>A0A645DJF0_9ZZZZ</name>
<evidence type="ECO:0000256" key="6">
    <source>
        <dbReference type="ARBA" id="ARBA00023136"/>
    </source>
</evidence>
<evidence type="ECO:0000256" key="7">
    <source>
        <dbReference type="SAM" id="Phobius"/>
    </source>
</evidence>
<dbReference type="PANTHER" id="PTHR34582">
    <property type="entry name" value="UPF0702 TRANSMEMBRANE PROTEIN YCAP"/>
    <property type="match status" value="1"/>
</dbReference>
<dbReference type="InterPro" id="IPR023090">
    <property type="entry name" value="UPF0702_alpha/beta_dom_sf"/>
</dbReference>
<comment type="subcellular location">
    <subcellularLocation>
        <location evidence="1">Cell membrane</location>
        <topology evidence="1">Multi-pass membrane protein</topology>
    </subcellularLocation>
</comment>
<reference evidence="9" key="1">
    <citation type="submission" date="2019-08" db="EMBL/GenBank/DDBJ databases">
        <authorList>
            <person name="Kucharzyk K."/>
            <person name="Murdoch R.W."/>
            <person name="Higgins S."/>
            <person name="Loffler F."/>
        </authorList>
    </citation>
    <scope>NUCLEOTIDE SEQUENCE</scope>
</reference>
<feature type="transmembrane region" description="Helical" evidence="7">
    <location>
        <begin position="6"/>
        <end position="23"/>
    </location>
</feature>
<evidence type="ECO:0000256" key="3">
    <source>
        <dbReference type="ARBA" id="ARBA00022475"/>
    </source>
</evidence>
<evidence type="ECO:0000256" key="4">
    <source>
        <dbReference type="ARBA" id="ARBA00022692"/>
    </source>
</evidence>
<dbReference type="GO" id="GO:0005886">
    <property type="term" value="C:plasma membrane"/>
    <property type="evidence" value="ECO:0007669"/>
    <property type="project" value="UniProtKB-SubCell"/>
</dbReference>
<proteinExistence type="inferred from homology"/>
<feature type="transmembrane region" description="Helical" evidence="7">
    <location>
        <begin position="58"/>
        <end position="78"/>
    </location>
</feature>
<comment type="caution">
    <text evidence="9">The sequence shown here is derived from an EMBL/GenBank/DDBJ whole genome shotgun (WGS) entry which is preliminary data.</text>
</comment>
<keyword evidence="3" id="KW-1003">Cell membrane</keyword>
<dbReference type="PANTHER" id="PTHR34582:SF6">
    <property type="entry name" value="UPF0702 TRANSMEMBRANE PROTEIN YCAP"/>
    <property type="match status" value="1"/>
</dbReference>
<keyword evidence="4 7" id="KW-0812">Transmembrane</keyword>
<feature type="domain" description="YetF C-terminal" evidence="8">
    <location>
        <begin position="79"/>
        <end position="211"/>
    </location>
</feature>
<keyword evidence="6 7" id="KW-0472">Membrane</keyword>
<dbReference type="EMBL" id="VSSQ01036825">
    <property type="protein sequence ID" value="MPM89397.1"/>
    <property type="molecule type" value="Genomic_DNA"/>
</dbReference>
<organism evidence="9">
    <name type="scientific">bioreactor metagenome</name>
    <dbReference type="NCBI Taxonomy" id="1076179"/>
    <lineage>
        <taxon>unclassified sequences</taxon>
        <taxon>metagenomes</taxon>
        <taxon>ecological metagenomes</taxon>
    </lineage>
</organism>
<evidence type="ECO:0000256" key="5">
    <source>
        <dbReference type="ARBA" id="ARBA00022989"/>
    </source>
</evidence>
<evidence type="ECO:0000313" key="9">
    <source>
        <dbReference type="EMBL" id="MPM89397.1"/>
    </source>
</evidence>
<dbReference type="Gene3D" id="3.30.240.20">
    <property type="entry name" value="bsu07140 like domains"/>
    <property type="match status" value="2"/>
</dbReference>
<sequence>MFNIILKTIIIYFTIVFAMRIMGKRQIAQLQPYELVLALLIAEVTAKPMDTPGTPLSYGLVSAITLILLYFLIARISIKSEVFKKIFSSKPNILVNKGVILRKELTRLDYTLSDLIEQIRAKGYYDICDIDYAILETNGELSVFPITAKTAPTISDFNLKPAHTNLAYSIIMDGKLQNENIKMCGVTKESILNSFERVGVREISHVFYASIHDNNKIFIQQKNGTIKHSSLPKTEVKNG</sequence>
<evidence type="ECO:0000256" key="1">
    <source>
        <dbReference type="ARBA" id="ARBA00004651"/>
    </source>
</evidence>
<accession>A0A645DJF0</accession>
<evidence type="ECO:0000259" key="8">
    <source>
        <dbReference type="Pfam" id="PF04239"/>
    </source>
</evidence>
<protein>
    <recommendedName>
        <fullName evidence="8">YetF C-terminal domain-containing protein</fullName>
    </recommendedName>
</protein>
<dbReference type="InterPro" id="IPR007353">
    <property type="entry name" value="DUF421"/>
</dbReference>
<keyword evidence="5 7" id="KW-1133">Transmembrane helix</keyword>
<dbReference type="Pfam" id="PF04239">
    <property type="entry name" value="DUF421"/>
    <property type="match status" value="1"/>
</dbReference>
<dbReference type="AlphaFoldDB" id="A0A645DJF0"/>
<comment type="similarity">
    <text evidence="2">Belongs to the UPF0702 family.</text>
</comment>
<gene>
    <name evidence="9" type="ORF">SDC9_136506</name>
</gene>